<comment type="similarity">
    <text evidence="1 4">Belongs to the glycosyl hydrolase 5 (cellulase A) family.</text>
</comment>
<keyword evidence="2 4" id="KW-0378">Hydrolase</keyword>
<dbReference type="InterPro" id="IPR017853">
    <property type="entry name" value="GH"/>
</dbReference>
<feature type="region of interest" description="Disordered" evidence="5">
    <location>
        <begin position="513"/>
        <end position="551"/>
    </location>
</feature>
<protein>
    <recommendedName>
        <fullName evidence="6">Glycoside hydrolase family 5 domain-containing protein</fullName>
    </recommendedName>
</protein>
<dbReference type="Gene3D" id="3.20.20.80">
    <property type="entry name" value="Glycosidases"/>
    <property type="match status" value="1"/>
</dbReference>
<keyword evidence="8" id="KW-1185">Reference proteome</keyword>
<dbReference type="GO" id="GO:0046557">
    <property type="term" value="F:glucan endo-1,6-beta-glucosidase activity"/>
    <property type="evidence" value="ECO:0007669"/>
    <property type="project" value="TreeGrafter"/>
</dbReference>
<dbReference type="GO" id="GO:0005737">
    <property type="term" value="C:cytoplasm"/>
    <property type="evidence" value="ECO:0007669"/>
    <property type="project" value="UniProtKB-ARBA"/>
</dbReference>
<dbReference type="EMBL" id="JANKHO010002280">
    <property type="protein sequence ID" value="KAJ3493405.1"/>
    <property type="molecule type" value="Genomic_DNA"/>
</dbReference>
<evidence type="ECO:0000313" key="7">
    <source>
        <dbReference type="EMBL" id="KAJ3493405.1"/>
    </source>
</evidence>
<evidence type="ECO:0000256" key="4">
    <source>
        <dbReference type="RuleBase" id="RU361153"/>
    </source>
</evidence>
<name>A0A9W8JPH3_9AGAR</name>
<evidence type="ECO:0000256" key="5">
    <source>
        <dbReference type="SAM" id="MobiDB-lite"/>
    </source>
</evidence>
<dbReference type="Proteomes" id="UP001148786">
    <property type="component" value="Unassembled WGS sequence"/>
</dbReference>
<dbReference type="GO" id="GO:0009986">
    <property type="term" value="C:cell surface"/>
    <property type="evidence" value="ECO:0007669"/>
    <property type="project" value="TreeGrafter"/>
</dbReference>
<dbReference type="GO" id="GO:0005576">
    <property type="term" value="C:extracellular region"/>
    <property type="evidence" value="ECO:0007669"/>
    <property type="project" value="TreeGrafter"/>
</dbReference>
<evidence type="ECO:0000256" key="3">
    <source>
        <dbReference type="ARBA" id="ARBA00023295"/>
    </source>
</evidence>
<keyword evidence="3 4" id="KW-0326">Glycosidase</keyword>
<comment type="caution">
    <text evidence="7">The sequence shown here is derived from an EMBL/GenBank/DDBJ whole genome shotgun (WGS) entry which is preliminary data.</text>
</comment>
<dbReference type="FunFam" id="3.20.20.80:FF:000100">
    <property type="entry name" value="Glycoside hydrolase superfamily"/>
    <property type="match status" value="1"/>
</dbReference>
<evidence type="ECO:0000256" key="2">
    <source>
        <dbReference type="ARBA" id="ARBA00022801"/>
    </source>
</evidence>
<dbReference type="GO" id="GO:0009251">
    <property type="term" value="P:glucan catabolic process"/>
    <property type="evidence" value="ECO:0007669"/>
    <property type="project" value="TreeGrafter"/>
</dbReference>
<feature type="domain" description="Glycoside hydrolase family 5" evidence="6">
    <location>
        <begin position="151"/>
        <end position="428"/>
    </location>
</feature>
<sequence length="616" mass="67418">MVNLPKLAAFLTYDLMPVAYKPIPGSSASASPTNSSSWAGNTTNSQAYLNRRLEKYTKGHPVKTLDAAADCSVGPYDAPPVLDQTFPPYDQTSANVYRYRQQQGVNLGSWFVHESWMTPSVFRCASGSQVSEADIAYGWGSTANARSVLERHWDTFIQESDFKYLASIGINTVRLPIGYWSLGKPEYMKSTPFEWVSEVYNNSWPRVIRAINWAGKSGIGVLVDLHGAVGSQNGQSHSGVSDGKAALFSVQQNMDKTVDVLAFLAKELAPVNNVVGIQLLNEPNYDPGLEDFYTRGIGAMRDASPHATNLPLYLHDGFDLDRFANYIASRSDFVVQDHHSYFVFSPADKTESGSQHTDDVDGAVTSSLRASSEKVHRNLVIGEWSCALTPESLERDKDASQIRKKFCEEQMKVYTNTTAGWAFWSYKTEDCKDNSGWCFTKAVGKNLPSTFSYGKQAAKNTQSAEDVSAIDDDAASELLMPTIAKNLLGLPSHHHHRRHASSDQAFHRFASIHRKRGGSRGQDSKDGHNSTMSDDADDGSETSRQRSVRRGYNDGLTTAQVFASNMSKLGFINQFIIDAIAVAGPSHIEAGTEDGYSDGFLQGLRDGESIAGAGGG</sequence>
<reference evidence="7" key="1">
    <citation type="submission" date="2022-07" db="EMBL/GenBank/DDBJ databases">
        <title>Genome Sequence of Agrocybe chaxingu.</title>
        <authorList>
            <person name="Buettner E."/>
        </authorList>
    </citation>
    <scope>NUCLEOTIDE SEQUENCE</scope>
    <source>
        <strain evidence="7">MP-N11</strain>
    </source>
</reference>
<gene>
    <name evidence="7" type="ORF">NLJ89_g11028</name>
</gene>
<dbReference type="Pfam" id="PF00150">
    <property type="entry name" value="Cellulase"/>
    <property type="match status" value="1"/>
</dbReference>
<evidence type="ECO:0000259" key="6">
    <source>
        <dbReference type="Pfam" id="PF00150"/>
    </source>
</evidence>
<dbReference type="AlphaFoldDB" id="A0A9W8JPH3"/>
<dbReference type="InterPro" id="IPR050386">
    <property type="entry name" value="Glycosyl_hydrolase_5"/>
</dbReference>
<dbReference type="SUPFAM" id="SSF51445">
    <property type="entry name" value="(Trans)glycosidases"/>
    <property type="match status" value="1"/>
</dbReference>
<dbReference type="OrthoDB" id="1887033at2759"/>
<dbReference type="PANTHER" id="PTHR31297">
    <property type="entry name" value="GLUCAN ENDO-1,6-BETA-GLUCOSIDASE B"/>
    <property type="match status" value="1"/>
</dbReference>
<accession>A0A9W8JPH3</accession>
<dbReference type="InterPro" id="IPR001547">
    <property type="entry name" value="Glyco_hydro_5"/>
</dbReference>
<proteinExistence type="inferred from homology"/>
<evidence type="ECO:0000313" key="8">
    <source>
        <dbReference type="Proteomes" id="UP001148786"/>
    </source>
</evidence>
<dbReference type="PANTHER" id="PTHR31297:SF43">
    <property type="entry name" value="GLUCAN 1,3-BETA-GLUCOSIDASE 3"/>
    <property type="match status" value="1"/>
</dbReference>
<organism evidence="7 8">
    <name type="scientific">Agrocybe chaxingu</name>
    <dbReference type="NCBI Taxonomy" id="84603"/>
    <lineage>
        <taxon>Eukaryota</taxon>
        <taxon>Fungi</taxon>
        <taxon>Dikarya</taxon>
        <taxon>Basidiomycota</taxon>
        <taxon>Agaricomycotina</taxon>
        <taxon>Agaricomycetes</taxon>
        <taxon>Agaricomycetidae</taxon>
        <taxon>Agaricales</taxon>
        <taxon>Agaricineae</taxon>
        <taxon>Strophariaceae</taxon>
        <taxon>Agrocybe</taxon>
    </lineage>
</organism>
<evidence type="ECO:0000256" key="1">
    <source>
        <dbReference type="ARBA" id="ARBA00005641"/>
    </source>
</evidence>